<dbReference type="PANTHER" id="PTHR33445">
    <property type="entry name" value="ATP SYNTHASE SUBUNIT B', CHLOROPLASTIC"/>
    <property type="match status" value="1"/>
</dbReference>
<name>A0A5S5BDJ2_STUST</name>
<comment type="function">
    <text evidence="11">Component of the F(0) channel, it forms part of the peripheral stalk, linking F(1) to F(0). The b'-subunit is a diverged and duplicated form of b found in plants and photosynthetic bacteria.</text>
</comment>
<evidence type="ECO:0000256" key="7">
    <source>
        <dbReference type="ARBA" id="ARBA00023065"/>
    </source>
</evidence>
<feature type="coiled-coil region" evidence="15">
    <location>
        <begin position="41"/>
        <end position="97"/>
    </location>
</feature>
<dbReference type="PANTHER" id="PTHR33445:SF2">
    <property type="entry name" value="ATP SYNTHASE SUBUNIT B', CHLOROPLASTIC"/>
    <property type="match status" value="1"/>
</dbReference>
<dbReference type="InterPro" id="IPR002146">
    <property type="entry name" value="ATP_synth_b/b'su_bac/chlpt"/>
</dbReference>
<evidence type="ECO:0000313" key="17">
    <source>
        <dbReference type="Proteomes" id="UP000324282"/>
    </source>
</evidence>
<evidence type="ECO:0000256" key="13">
    <source>
        <dbReference type="HAMAP-Rule" id="MF_01398"/>
    </source>
</evidence>
<dbReference type="GO" id="GO:0045259">
    <property type="term" value="C:proton-transporting ATP synthase complex"/>
    <property type="evidence" value="ECO:0007669"/>
    <property type="project" value="UniProtKB-KW"/>
</dbReference>
<dbReference type="GO" id="GO:0046933">
    <property type="term" value="F:proton-transporting ATP synthase activity, rotational mechanism"/>
    <property type="evidence" value="ECO:0007669"/>
    <property type="project" value="UniProtKB-UniRule"/>
</dbReference>
<evidence type="ECO:0000256" key="11">
    <source>
        <dbReference type="ARBA" id="ARBA00025614"/>
    </source>
</evidence>
<evidence type="ECO:0000256" key="15">
    <source>
        <dbReference type="SAM" id="Coils"/>
    </source>
</evidence>
<keyword evidence="4 13" id="KW-0812">Transmembrane</keyword>
<reference evidence="16 17" key="1">
    <citation type="submission" date="2019-07" db="EMBL/GenBank/DDBJ databases">
        <title>Deep subsurface shale carbon reservoir microbial communities from Ohio and West Virginia, USA.</title>
        <authorList>
            <person name="Wrighton K."/>
        </authorList>
    </citation>
    <scope>NUCLEOTIDE SEQUENCE [LARGE SCALE GENOMIC DNA]</scope>
    <source>
        <strain evidence="16 17">NP_8Ht</strain>
    </source>
</reference>
<dbReference type="GO" id="GO:0046961">
    <property type="term" value="F:proton-transporting ATPase activity, rotational mechanism"/>
    <property type="evidence" value="ECO:0007669"/>
    <property type="project" value="TreeGrafter"/>
</dbReference>
<evidence type="ECO:0000256" key="4">
    <source>
        <dbReference type="ARBA" id="ARBA00022692"/>
    </source>
</evidence>
<dbReference type="EMBL" id="VNHQ01000012">
    <property type="protein sequence ID" value="TYP65024.1"/>
    <property type="molecule type" value="Genomic_DNA"/>
</dbReference>
<comment type="function">
    <text evidence="10 13">F(1)F(0) ATP synthase produces ATP from ADP in the presence of a proton or sodium gradient. F-type ATPases consist of two structural domains, F(1) containing the extramembraneous catalytic core and F(0) containing the membrane proton channel, linked together by a central stalk and a peripheral stalk. During catalysis, ATP synthesis in the catalytic domain of F(1) is coupled via a rotary mechanism of the central stalk subunits to proton translocation.</text>
</comment>
<dbReference type="CDD" id="cd06503">
    <property type="entry name" value="ATP-synt_Fo_b"/>
    <property type="match status" value="1"/>
</dbReference>
<evidence type="ECO:0000256" key="2">
    <source>
        <dbReference type="ARBA" id="ARBA00022448"/>
    </source>
</evidence>
<dbReference type="AlphaFoldDB" id="A0A5S5BDJ2"/>
<dbReference type="HAMAP" id="MF_01398">
    <property type="entry name" value="ATP_synth_b_bprime"/>
    <property type="match status" value="1"/>
</dbReference>
<comment type="subunit">
    <text evidence="13">F-type ATPases have 2 components, F(1) - the catalytic core - and F(0) - the membrane proton channel. F(1) has five subunits: alpha(3), beta(3), gamma(1), delta(1), epsilon(1). F(0) has three main subunits: a(1), b(2) and c(10-14). The alpha and beta chains form an alternating ring which encloses part of the gamma chain. F(1) is attached to F(0) by a central stalk formed by the gamma and epsilon chains, while a peripheral stalk is formed by the delta and b chains.</text>
</comment>
<dbReference type="InterPro" id="IPR000711">
    <property type="entry name" value="ATPase_OSCP/dsu"/>
</dbReference>
<dbReference type="InterPro" id="IPR050059">
    <property type="entry name" value="ATP_synthase_B_chain"/>
</dbReference>
<sequence>MKLDWWTLGLQLINVLVLMWLLSRFLFKPISQIIAQRQRVAAELLDQAAAAKADAQALDASARVANEAVAQTRAAALEAVQQEADAMRSKLLREAEAGAADSREKAMQALQDDQRAARRRAEADAAQLALDIARKLLARLPADAQVSGFVEGLVAELARLPETLRDSLRQPAQRFELHAPRPLEQAEFAQIQQALATALGQPVTLDVMVDTTLVAGLELTGGAVVVRNSFRADLDRLKDELLDAEHA</sequence>
<accession>A0A5S5BDJ2</accession>
<dbReference type="RefSeq" id="WP_148924544.1">
    <property type="nucleotide sequence ID" value="NZ_VNHQ01000012.1"/>
</dbReference>
<keyword evidence="3 13" id="KW-0138">CF(0)</keyword>
<evidence type="ECO:0000256" key="9">
    <source>
        <dbReference type="ARBA" id="ARBA00023310"/>
    </source>
</evidence>
<evidence type="ECO:0000313" key="16">
    <source>
        <dbReference type="EMBL" id="TYP65024.1"/>
    </source>
</evidence>
<keyword evidence="8 13" id="KW-0472">Membrane</keyword>
<evidence type="ECO:0000256" key="8">
    <source>
        <dbReference type="ARBA" id="ARBA00023136"/>
    </source>
</evidence>
<evidence type="ECO:0000256" key="14">
    <source>
        <dbReference type="RuleBase" id="RU003848"/>
    </source>
</evidence>
<dbReference type="Pfam" id="PF00430">
    <property type="entry name" value="ATP-synt_B"/>
    <property type="match status" value="1"/>
</dbReference>
<dbReference type="GO" id="GO:0012505">
    <property type="term" value="C:endomembrane system"/>
    <property type="evidence" value="ECO:0007669"/>
    <property type="project" value="UniProtKB-SubCell"/>
</dbReference>
<gene>
    <name evidence="13" type="primary">atpF</name>
    <name evidence="16" type="ORF">A9A72_122147</name>
</gene>
<keyword evidence="9 13" id="KW-0066">ATP synthesis</keyword>
<organism evidence="16 17">
    <name type="scientific">Stutzerimonas stutzeri</name>
    <name type="common">Pseudomonas stutzeri</name>
    <dbReference type="NCBI Taxonomy" id="316"/>
    <lineage>
        <taxon>Bacteria</taxon>
        <taxon>Pseudomonadati</taxon>
        <taxon>Pseudomonadota</taxon>
        <taxon>Gammaproteobacteria</taxon>
        <taxon>Pseudomonadales</taxon>
        <taxon>Pseudomonadaceae</taxon>
        <taxon>Stutzerimonas</taxon>
    </lineage>
</organism>
<evidence type="ECO:0000256" key="12">
    <source>
        <dbReference type="ARBA" id="ARBA00037847"/>
    </source>
</evidence>
<comment type="caution">
    <text evidence="16">The sequence shown here is derived from an EMBL/GenBank/DDBJ whole genome shotgun (WGS) entry which is preliminary data.</text>
</comment>
<dbReference type="OrthoDB" id="466272at2"/>
<keyword evidence="6 13" id="KW-1133">Transmembrane helix</keyword>
<evidence type="ECO:0000256" key="10">
    <source>
        <dbReference type="ARBA" id="ARBA00025198"/>
    </source>
</evidence>
<protein>
    <recommendedName>
        <fullName evidence="13">ATP synthase subunit b</fullName>
    </recommendedName>
    <alternativeName>
        <fullName evidence="13">ATP synthase F(0) sector subunit b</fullName>
    </alternativeName>
    <alternativeName>
        <fullName evidence="13">ATPase subunit I</fullName>
    </alternativeName>
    <alternativeName>
        <fullName evidence="13">F-type ATPase subunit b</fullName>
        <shortName evidence="13">F-ATPase subunit b</shortName>
    </alternativeName>
</protein>
<evidence type="ECO:0000256" key="3">
    <source>
        <dbReference type="ARBA" id="ARBA00022547"/>
    </source>
</evidence>
<keyword evidence="7 13" id="KW-0406">Ion transport</keyword>
<keyword evidence="15" id="KW-0175">Coiled coil</keyword>
<keyword evidence="13" id="KW-1003">Cell membrane</keyword>
<dbReference type="Pfam" id="PF00213">
    <property type="entry name" value="OSCP"/>
    <property type="match status" value="1"/>
</dbReference>
<dbReference type="Proteomes" id="UP000324282">
    <property type="component" value="Unassembled WGS sequence"/>
</dbReference>
<evidence type="ECO:0000256" key="5">
    <source>
        <dbReference type="ARBA" id="ARBA00022781"/>
    </source>
</evidence>
<keyword evidence="5 13" id="KW-0375">Hydrogen ion transport</keyword>
<comment type="similarity">
    <text evidence="1 13 14">Belongs to the ATPase B chain family.</text>
</comment>
<feature type="transmembrane region" description="Helical" evidence="13">
    <location>
        <begin position="6"/>
        <end position="27"/>
    </location>
</feature>
<evidence type="ECO:0000256" key="6">
    <source>
        <dbReference type="ARBA" id="ARBA00022989"/>
    </source>
</evidence>
<proteinExistence type="inferred from homology"/>
<keyword evidence="2 13" id="KW-0813">Transport</keyword>
<evidence type="ECO:0000256" key="1">
    <source>
        <dbReference type="ARBA" id="ARBA00005513"/>
    </source>
</evidence>
<dbReference type="GO" id="GO:0005886">
    <property type="term" value="C:plasma membrane"/>
    <property type="evidence" value="ECO:0007669"/>
    <property type="project" value="UniProtKB-SubCell"/>
</dbReference>
<comment type="subcellular location">
    <subcellularLocation>
        <location evidence="13">Cell membrane</location>
        <topology evidence="13">Single-pass membrane protein</topology>
    </subcellularLocation>
    <subcellularLocation>
        <location evidence="12">Endomembrane system</location>
        <topology evidence="12">Single-pass membrane protein</topology>
    </subcellularLocation>
</comment>